<dbReference type="CDD" id="cd00299">
    <property type="entry name" value="GST_C_family"/>
    <property type="match status" value="1"/>
</dbReference>
<dbReference type="PROSITE" id="PS50405">
    <property type="entry name" value="GST_CTER"/>
    <property type="match status" value="1"/>
</dbReference>
<reference evidence="6" key="1">
    <citation type="journal article" date="2019" name="Int. J. Syst. Evol. Microbiol.">
        <title>The Global Catalogue of Microorganisms (GCM) 10K type strain sequencing project: providing services to taxonomists for standard genome sequencing and annotation.</title>
        <authorList>
            <consortium name="The Broad Institute Genomics Platform"/>
            <consortium name="The Broad Institute Genome Sequencing Center for Infectious Disease"/>
            <person name="Wu L."/>
            <person name="Ma J."/>
        </authorList>
    </citation>
    <scope>NUCLEOTIDE SEQUENCE [LARGE SCALE GENOMIC DNA]</scope>
    <source>
        <strain evidence="6">CGMCC 4.7192</strain>
    </source>
</reference>
<keyword evidence="6" id="KW-1185">Reference proteome</keyword>
<dbReference type="SFLD" id="SFLDS00019">
    <property type="entry name" value="Glutathione_Transferase_(cytos"/>
    <property type="match status" value="1"/>
</dbReference>
<dbReference type="InterPro" id="IPR010987">
    <property type="entry name" value="Glutathione-S-Trfase_C-like"/>
</dbReference>
<dbReference type="Gene3D" id="1.20.1050.10">
    <property type="match status" value="1"/>
</dbReference>
<keyword evidence="2" id="KW-0808">Transferase</keyword>
<evidence type="ECO:0000259" key="4">
    <source>
        <dbReference type="PROSITE" id="PS50405"/>
    </source>
</evidence>
<dbReference type="InterPro" id="IPR036282">
    <property type="entry name" value="Glutathione-S-Trfase_C_sf"/>
</dbReference>
<evidence type="ECO:0000256" key="1">
    <source>
        <dbReference type="ARBA" id="ARBA00012452"/>
    </source>
</evidence>
<accession>A0ABW5BIZ7</accession>
<organism evidence="5 6">
    <name type="scientific">Kiloniella antarctica</name>
    <dbReference type="NCBI Taxonomy" id="1550907"/>
    <lineage>
        <taxon>Bacteria</taxon>
        <taxon>Pseudomonadati</taxon>
        <taxon>Pseudomonadota</taxon>
        <taxon>Alphaproteobacteria</taxon>
        <taxon>Rhodospirillales</taxon>
        <taxon>Kiloniellaceae</taxon>
        <taxon>Kiloniella</taxon>
    </lineage>
</organism>
<evidence type="ECO:0000259" key="3">
    <source>
        <dbReference type="PROSITE" id="PS50404"/>
    </source>
</evidence>
<evidence type="ECO:0000256" key="2">
    <source>
        <dbReference type="ARBA" id="ARBA00022679"/>
    </source>
</evidence>
<evidence type="ECO:0000313" key="5">
    <source>
        <dbReference type="EMBL" id="MFD2205436.1"/>
    </source>
</evidence>
<dbReference type="Pfam" id="PF13417">
    <property type="entry name" value="GST_N_3"/>
    <property type="match status" value="1"/>
</dbReference>
<dbReference type="PANTHER" id="PTHR43900:SF3">
    <property type="entry name" value="GLUTATHIONE S-TRANSFERASE RHO"/>
    <property type="match status" value="1"/>
</dbReference>
<dbReference type="EC" id="2.5.1.18" evidence="1"/>
<dbReference type="SFLD" id="SFLDG00358">
    <property type="entry name" value="Main_(cytGST)"/>
    <property type="match status" value="1"/>
</dbReference>
<dbReference type="InterPro" id="IPR004045">
    <property type="entry name" value="Glutathione_S-Trfase_N"/>
</dbReference>
<comment type="caution">
    <text evidence="5">The sequence shown here is derived from an EMBL/GenBank/DDBJ whole genome shotgun (WGS) entry which is preliminary data.</text>
</comment>
<gene>
    <name evidence="5" type="ORF">ACFSKO_07435</name>
</gene>
<dbReference type="RefSeq" id="WP_380250043.1">
    <property type="nucleotide sequence ID" value="NZ_JBHUII010000004.1"/>
</dbReference>
<dbReference type="InterPro" id="IPR040079">
    <property type="entry name" value="Glutathione_S-Trfase"/>
</dbReference>
<dbReference type="Proteomes" id="UP001597294">
    <property type="component" value="Unassembled WGS sequence"/>
</dbReference>
<feature type="domain" description="GST C-terminal" evidence="4">
    <location>
        <begin position="88"/>
        <end position="212"/>
    </location>
</feature>
<proteinExistence type="predicted"/>
<dbReference type="InterPro" id="IPR036249">
    <property type="entry name" value="Thioredoxin-like_sf"/>
</dbReference>
<feature type="domain" description="GST N-terminal" evidence="3">
    <location>
        <begin position="2"/>
        <end position="83"/>
    </location>
</feature>
<dbReference type="Gene3D" id="3.40.30.10">
    <property type="entry name" value="Glutaredoxin"/>
    <property type="match status" value="1"/>
</dbReference>
<protein>
    <recommendedName>
        <fullName evidence="1">glutathione transferase</fullName>
        <ecNumber evidence="1">2.5.1.18</ecNumber>
    </recommendedName>
</protein>
<dbReference type="PANTHER" id="PTHR43900">
    <property type="entry name" value="GLUTATHIONE S-TRANSFERASE RHO"/>
    <property type="match status" value="1"/>
</dbReference>
<sequence length="212" mass="23898">MERVIVYGAEFSVYVQAVLLTLIQKDIAYELVNVNPFQIGGPEKDHLARNPFGYIPAFDDGKVRLYEAEAIARYIDEAYLGPELMPLQPEGRAYANQILSILNSYAYPNWVRTLYIETITKPKRGETPNHAAIEKALPIARITLSEISRLKQIGGGGFLTGATVTLPDLFCAPMYATLCDTLEGAELVKKQPALQEWWRHMEQLEKIQEIII</sequence>
<dbReference type="PROSITE" id="PS50404">
    <property type="entry name" value="GST_NTER"/>
    <property type="match status" value="1"/>
</dbReference>
<name>A0ABW5BIZ7_9PROT</name>
<dbReference type="InterPro" id="IPR004046">
    <property type="entry name" value="GST_C"/>
</dbReference>
<dbReference type="SUPFAM" id="SSF52833">
    <property type="entry name" value="Thioredoxin-like"/>
    <property type="match status" value="1"/>
</dbReference>
<dbReference type="Pfam" id="PF14497">
    <property type="entry name" value="GST_C_3"/>
    <property type="match status" value="1"/>
</dbReference>
<dbReference type="EMBL" id="JBHUII010000004">
    <property type="protein sequence ID" value="MFD2205436.1"/>
    <property type="molecule type" value="Genomic_DNA"/>
</dbReference>
<evidence type="ECO:0000313" key="6">
    <source>
        <dbReference type="Proteomes" id="UP001597294"/>
    </source>
</evidence>
<dbReference type="SUPFAM" id="SSF47616">
    <property type="entry name" value="GST C-terminal domain-like"/>
    <property type="match status" value="1"/>
</dbReference>